<dbReference type="InterPro" id="IPR017830">
    <property type="entry name" value="SQase_HpnE"/>
</dbReference>
<dbReference type="AlphaFoldDB" id="A0A4V3DZ39"/>
<dbReference type="OrthoDB" id="7849608at2"/>
<keyword evidence="3" id="KW-1185">Reference proteome</keyword>
<dbReference type="NCBIfam" id="TIGR03467">
    <property type="entry name" value="HpnE"/>
    <property type="match status" value="1"/>
</dbReference>
<dbReference type="RefSeq" id="WP_133769367.1">
    <property type="nucleotide sequence ID" value="NZ_SNZR01000011.1"/>
</dbReference>
<gene>
    <name evidence="2" type="ORF">EV668_1766</name>
</gene>
<dbReference type="Pfam" id="PF01593">
    <property type="entry name" value="Amino_oxidase"/>
    <property type="match status" value="1"/>
</dbReference>
<proteinExistence type="predicted"/>
<dbReference type="GO" id="GO:0016491">
    <property type="term" value="F:oxidoreductase activity"/>
    <property type="evidence" value="ECO:0007669"/>
    <property type="project" value="InterPro"/>
</dbReference>
<evidence type="ECO:0000313" key="3">
    <source>
        <dbReference type="Proteomes" id="UP000295122"/>
    </source>
</evidence>
<dbReference type="InterPro" id="IPR036188">
    <property type="entry name" value="FAD/NAD-bd_sf"/>
</dbReference>
<protein>
    <submittedName>
        <fullName evidence="2">Squalene-associated FAD-dependent desaturase</fullName>
    </submittedName>
</protein>
<sequence length="429" mass="45805">MTGGRVHVVGAGIAGLSAATALAEAGRAVVLYEAAKAAGGRCRSYFDPALGLAIDNGNHLLLSGNRDAMAYLRRVGGRDALEGPDQAVFAFLDIPSGLRWQLRPNAGRLPWWVAFPSRRVPGTHLRDYLAPMHLLRADHTATVGSVMPDRGLLWQRLWRPVLLAALNTEPEDSAAGPAAAIIRDTLGAGGYACRPLIATHGLSTAFVDPALGYLLEHRAERRFGARLRAIESVDGRASRLVFTDESVELGAQDQVVLAVPPWVATELLPDISAPDEFRGILNAHFAIAPPAGQPRLLGLIGATAEWLFAYPDRLSVTISAADRLFDIPREEIAARIWAEVAQATGLPRDPMPPWQIVKEKRATFAALPSQETRRPGARTHLSNLVLAGDWVANGLPATIEGAIGSGALAASMLQHDNGMAAASMEQSRS</sequence>
<dbReference type="InterPro" id="IPR002937">
    <property type="entry name" value="Amino_oxidase"/>
</dbReference>
<accession>A0A4V3DZ39</accession>
<dbReference type="PANTHER" id="PTHR42923">
    <property type="entry name" value="PROTOPORPHYRINOGEN OXIDASE"/>
    <property type="match status" value="1"/>
</dbReference>
<dbReference type="SUPFAM" id="SSF51905">
    <property type="entry name" value="FAD/NAD(P)-binding domain"/>
    <property type="match status" value="1"/>
</dbReference>
<feature type="domain" description="Amine oxidase" evidence="1">
    <location>
        <begin position="13"/>
        <end position="410"/>
    </location>
</feature>
<dbReference type="Proteomes" id="UP000295122">
    <property type="component" value="Unassembled WGS sequence"/>
</dbReference>
<dbReference type="EMBL" id="SNZR01000011">
    <property type="protein sequence ID" value="TDR94479.1"/>
    <property type="molecule type" value="Genomic_DNA"/>
</dbReference>
<dbReference type="InterPro" id="IPR050464">
    <property type="entry name" value="Zeta_carotene_desat/Oxidored"/>
</dbReference>
<comment type="caution">
    <text evidence="2">The sequence shown here is derived from an EMBL/GenBank/DDBJ whole genome shotgun (WGS) entry which is preliminary data.</text>
</comment>
<name>A0A4V3DZ39_9HYPH</name>
<dbReference type="Gene3D" id="3.50.50.60">
    <property type="entry name" value="FAD/NAD(P)-binding domain"/>
    <property type="match status" value="1"/>
</dbReference>
<evidence type="ECO:0000259" key="1">
    <source>
        <dbReference type="Pfam" id="PF01593"/>
    </source>
</evidence>
<organism evidence="2 3">
    <name type="scientific">Enterovirga rhinocerotis</name>
    <dbReference type="NCBI Taxonomy" id="1339210"/>
    <lineage>
        <taxon>Bacteria</taxon>
        <taxon>Pseudomonadati</taxon>
        <taxon>Pseudomonadota</taxon>
        <taxon>Alphaproteobacteria</taxon>
        <taxon>Hyphomicrobiales</taxon>
        <taxon>Methylobacteriaceae</taxon>
        <taxon>Enterovirga</taxon>
    </lineage>
</organism>
<evidence type="ECO:0000313" key="2">
    <source>
        <dbReference type="EMBL" id="TDR94479.1"/>
    </source>
</evidence>
<reference evidence="2 3" key="1">
    <citation type="submission" date="2019-03" db="EMBL/GenBank/DDBJ databases">
        <title>Genomic Encyclopedia of Type Strains, Phase IV (KMG-IV): sequencing the most valuable type-strain genomes for metagenomic binning, comparative biology and taxonomic classification.</title>
        <authorList>
            <person name="Goeker M."/>
        </authorList>
    </citation>
    <scope>NUCLEOTIDE SEQUENCE [LARGE SCALE GENOMIC DNA]</scope>
    <source>
        <strain evidence="2 3">DSM 25903</strain>
    </source>
</reference>
<dbReference type="PANTHER" id="PTHR42923:SF47">
    <property type="entry name" value="BLR3003 PROTEIN"/>
    <property type="match status" value="1"/>
</dbReference>